<dbReference type="Gene3D" id="1.10.260.40">
    <property type="entry name" value="lambda repressor-like DNA-binding domains"/>
    <property type="match status" value="1"/>
</dbReference>
<dbReference type="RefSeq" id="WP_099519869.1">
    <property type="nucleotide sequence ID" value="NZ_CP016808.1"/>
</dbReference>
<dbReference type="AlphaFoldDB" id="A0A1B2DM35"/>
<evidence type="ECO:0000256" key="1">
    <source>
        <dbReference type="ARBA" id="ARBA00023125"/>
    </source>
</evidence>
<keyword evidence="1" id="KW-0238">DNA-binding</keyword>
<dbReference type="PANTHER" id="PTHR46797:SF1">
    <property type="entry name" value="METHYLPHOSPHONATE SYNTHASE"/>
    <property type="match status" value="1"/>
</dbReference>
<organism evidence="3">
    <name type="scientific">Paenibacillus sp. BIHB 4019</name>
    <dbReference type="NCBI Taxonomy" id="1870819"/>
    <lineage>
        <taxon>Bacteria</taxon>
        <taxon>Bacillati</taxon>
        <taxon>Bacillota</taxon>
        <taxon>Bacilli</taxon>
        <taxon>Bacillales</taxon>
        <taxon>Paenibacillaceae</taxon>
        <taxon>Paenibacillus</taxon>
    </lineage>
</organism>
<dbReference type="Pfam" id="PF01381">
    <property type="entry name" value="HTH_3"/>
    <property type="match status" value="1"/>
</dbReference>
<dbReference type="SUPFAM" id="SSF47413">
    <property type="entry name" value="lambda repressor-like DNA-binding domains"/>
    <property type="match status" value="1"/>
</dbReference>
<dbReference type="InterPro" id="IPR001387">
    <property type="entry name" value="Cro/C1-type_HTH"/>
</dbReference>
<name>A0A1B2DM35_9BACL</name>
<reference evidence="3" key="1">
    <citation type="submission" date="2016-08" db="EMBL/GenBank/DDBJ databases">
        <title>Complete Genome Seqeunce of Paenibacillus sp. BIHB 4019 from tea rhizoplane.</title>
        <authorList>
            <person name="Thakur R."/>
            <person name="Swarnkar M.K."/>
            <person name="Gulati A."/>
        </authorList>
    </citation>
    <scope>NUCLEOTIDE SEQUENCE [LARGE SCALE GENOMIC DNA]</scope>
    <source>
        <strain evidence="3">BIHB4019</strain>
    </source>
</reference>
<dbReference type="PROSITE" id="PS50943">
    <property type="entry name" value="HTH_CROC1"/>
    <property type="match status" value="1"/>
</dbReference>
<proteinExistence type="predicted"/>
<dbReference type="EMBL" id="CP016808">
    <property type="protein sequence ID" value="ANY68773.1"/>
    <property type="molecule type" value="Genomic_DNA"/>
</dbReference>
<dbReference type="GO" id="GO:0003677">
    <property type="term" value="F:DNA binding"/>
    <property type="evidence" value="ECO:0007669"/>
    <property type="project" value="UniProtKB-KW"/>
</dbReference>
<dbReference type="InterPro" id="IPR010982">
    <property type="entry name" value="Lambda_DNA-bd_dom_sf"/>
</dbReference>
<protein>
    <recommendedName>
        <fullName evidence="2">HTH cro/C1-type domain-containing protein</fullName>
    </recommendedName>
</protein>
<accession>A0A1B2DM35</accession>
<evidence type="ECO:0000259" key="2">
    <source>
        <dbReference type="PROSITE" id="PS50943"/>
    </source>
</evidence>
<gene>
    <name evidence="3" type="ORF">BBD42_21605</name>
</gene>
<dbReference type="GO" id="GO:0005829">
    <property type="term" value="C:cytosol"/>
    <property type="evidence" value="ECO:0007669"/>
    <property type="project" value="TreeGrafter"/>
</dbReference>
<dbReference type="PANTHER" id="PTHR46797">
    <property type="entry name" value="HTH-TYPE TRANSCRIPTIONAL REGULATOR"/>
    <property type="match status" value="1"/>
</dbReference>
<dbReference type="SMART" id="SM00530">
    <property type="entry name" value="HTH_XRE"/>
    <property type="match status" value="1"/>
</dbReference>
<dbReference type="GO" id="GO:0003700">
    <property type="term" value="F:DNA-binding transcription factor activity"/>
    <property type="evidence" value="ECO:0007669"/>
    <property type="project" value="TreeGrafter"/>
</dbReference>
<dbReference type="CDD" id="cd00093">
    <property type="entry name" value="HTH_XRE"/>
    <property type="match status" value="1"/>
</dbReference>
<sequence>MEDSLIKIGKRVREIRKAKGYSQTSLGEKCGFAFSYIGGIERAENNISIKSLEKIADALDVELYEFFLDHRDTKKLVNNRENLKDIIELLLTLDDKQLKKSIIILNTIFKP</sequence>
<dbReference type="InterPro" id="IPR050807">
    <property type="entry name" value="TransReg_Diox_bact_type"/>
</dbReference>
<evidence type="ECO:0000313" key="3">
    <source>
        <dbReference type="EMBL" id="ANY68773.1"/>
    </source>
</evidence>
<feature type="domain" description="HTH cro/C1-type" evidence="2">
    <location>
        <begin position="12"/>
        <end position="66"/>
    </location>
</feature>